<reference evidence="2" key="2">
    <citation type="journal article" date="2024" name="Plant">
        <title>Genomic evolution and insights into agronomic trait innovations of Sesamum species.</title>
        <authorList>
            <person name="Miao H."/>
            <person name="Wang L."/>
            <person name="Qu L."/>
            <person name="Liu H."/>
            <person name="Sun Y."/>
            <person name="Le M."/>
            <person name="Wang Q."/>
            <person name="Wei S."/>
            <person name="Zheng Y."/>
            <person name="Lin W."/>
            <person name="Duan Y."/>
            <person name="Cao H."/>
            <person name="Xiong S."/>
            <person name="Wang X."/>
            <person name="Wei L."/>
            <person name="Li C."/>
            <person name="Ma Q."/>
            <person name="Ju M."/>
            <person name="Zhao R."/>
            <person name="Li G."/>
            <person name="Mu C."/>
            <person name="Tian Q."/>
            <person name="Mei H."/>
            <person name="Zhang T."/>
            <person name="Gao T."/>
            <person name="Zhang H."/>
        </authorList>
    </citation>
    <scope>NUCLEOTIDE SEQUENCE</scope>
    <source>
        <strain evidence="2">G01</strain>
    </source>
</reference>
<dbReference type="AlphaFoldDB" id="A0AAW2LG58"/>
<dbReference type="EMBL" id="JACGWK010000014">
    <property type="protein sequence ID" value="KAL0317181.1"/>
    <property type="molecule type" value="Genomic_DNA"/>
</dbReference>
<accession>A0AAW2LG58</accession>
<protein>
    <submittedName>
        <fullName evidence="2">Retrovirus-related Pol polyprotein from transposon RE1</fullName>
    </submittedName>
</protein>
<dbReference type="InterPro" id="IPR013103">
    <property type="entry name" value="RVT_2"/>
</dbReference>
<gene>
    <name evidence="2" type="ORF">Sangu_2132400</name>
</gene>
<name>A0AAW2LG58_9LAMI</name>
<dbReference type="Pfam" id="PF07727">
    <property type="entry name" value="RVT_2"/>
    <property type="match status" value="1"/>
</dbReference>
<evidence type="ECO:0000313" key="2">
    <source>
        <dbReference type="EMBL" id="KAL0317181.1"/>
    </source>
</evidence>
<feature type="domain" description="Reverse transcriptase Ty1/copia-type" evidence="1">
    <location>
        <begin position="8"/>
        <end position="98"/>
    </location>
</feature>
<reference evidence="2" key="1">
    <citation type="submission" date="2020-06" db="EMBL/GenBank/DDBJ databases">
        <authorList>
            <person name="Li T."/>
            <person name="Hu X."/>
            <person name="Zhang T."/>
            <person name="Song X."/>
            <person name="Zhang H."/>
            <person name="Dai N."/>
            <person name="Sheng W."/>
            <person name="Hou X."/>
            <person name="Wei L."/>
        </authorList>
    </citation>
    <scope>NUCLEOTIDE SEQUENCE</scope>
    <source>
        <strain evidence="2">G01</strain>
        <tissue evidence="2">Leaf</tissue>
    </source>
</reference>
<evidence type="ECO:0000259" key="1">
    <source>
        <dbReference type="Pfam" id="PF07727"/>
    </source>
</evidence>
<sequence>MDLKLKLKTDGMVDKYKARLVANGYNQVEGIDYMDSFSLVAKAVTIRMLLIVAASKNWLLHHVDDNNAFLHRYLEEDIYRQPPKGYHIPHGHVCKLKDLFMALNKSRGSGT</sequence>
<proteinExistence type="predicted"/>
<organism evidence="2">
    <name type="scientific">Sesamum angustifolium</name>
    <dbReference type="NCBI Taxonomy" id="2727405"/>
    <lineage>
        <taxon>Eukaryota</taxon>
        <taxon>Viridiplantae</taxon>
        <taxon>Streptophyta</taxon>
        <taxon>Embryophyta</taxon>
        <taxon>Tracheophyta</taxon>
        <taxon>Spermatophyta</taxon>
        <taxon>Magnoliopsida</taxon>
        <taxon>eudicotyledons</taxon>
        <taxon>Gunneridae</taxon>
        <taxon>Pentapetalae</taxon>
        <taxon>asterids</taxon>
        <taxon>lamiids</taxon>
        <taxon>Lamiales</taxon>
        <taxon>Pedaliaceae</taxon>
        <taxon>Sesamum</taxon>
    </lineage>
</organism>
<comment type="caution">
    <text evidence="2">The sequence shown here is derived from an EMBL/GenBank/DDBJ whole genome shotgun (WGS) entry which is preliminary data.</text>
</comment>